<evidence type="ECO:0000313" key="6">
    <source>
        <dbReference type="EMBL" id="MCJ8500791.1"/>
    </source>
</evidence>
<accession>A0AA41UKT7</accession>
<protein>
    <submittedName>
        <fullName evidence="6">Hydrogenase iron-sulfur subunit</fullName>
    </submittedName>
</protein>
<sequence>MMERFEPVIVAFCCHYCAYTAADMAGTMRLDYPANVKIVRVPCSGKVDPIHMMKALELGADGVLVAGCLEGDCHFKTGNVRAARRVAYVQQQLEEIGIEPERLAMVTMSAGMGTRFASIANEFTEQIRKLGPNPVAAVRKGQAAAEPVAQVN</sequence>
<evidence type="ECO:0000259" key="5">
    <source>
        <dbReference type="Pfam" id="PF02662"/>
    </source>
</evidence>
<name>A0AA41UKT7_9BACT</name>
<organism evidence="6 7">
    <name type="scientific">Desulfatitalea alkaliphila</name>
    <dbReference type="NCBI Taxonomy" id="2929485"/>
    <lineage>
        <taxon>Bacteria</taxon>
        <taxon>Pseudomonadati</taxon>
        <taxon>Thermodesulfobacteriota</taxon>
        <taxon>Desulfobacteria</taxon>
        <taxon>Desulfobacterales</taxon>
        <taxon>Desulfosarcinaceae</taxon>
        <taxon>Desulfatitalea</taxon>
    </lineage>
</organism>
<evidence type="ECO:0000256" key="3">
    <source>
        <dbReference type="ARBA" id="ARBA00023004"/>
    </source>
</evidence>
<dbReference type="Proteomes" id="UP001165427">
    <property type="component" value="Unassembled WGS sequence"/>
</dbReference>
<dbReference type="GO" id="GO:0051536">
    <property type="term" value="F:iron-sulfur cluster binding"/>
    <property type="evidence" value="ECO:0007669"/>
    <property type="project" value="UniProtKB-KW"/>
</dbReference>
<evidence type="ECO:0000313" key="7">
    <source>
        <dbReference type="Proteomes" id="UP001165427"/>
    </source>
</evidence>
<keyword evidence="4" id="KW-0411">Iron-sulfur</keyword>
<dbReference type="EMBL" id="JALJRB010000008">
    <property type="protein sequence ID" value="MCJ8500791.1"/>
    <property type="molecule type" value="Genomic_DNA"/>
</dbReference>
<dbReference type="AlphaFoldDB" id="A0AA41UKT7"/>
<gene>
    <name evidence="6" type="ORF">MRX98_09435</name>
</gene>
<evidence type="ECO:0000256" key="2">
    <source>
        <dbReference type="ARBA" id="ARBA00023002"/>
    </source>
</evidence>
<evidence type="ECO:0000256" key="1">
    <source>
        <dbReference type="ARBA" id="ARBA00022723"/>
    </source>
</evidence>
<proteinExistence type="predicted"/>
<keyword evidence="1" id="KW-0479">Metal-binding</keyword>
<keyword evidence="7" id="KW-1185">Reference proteome</keyword>
<dbReference type="Pfam" id="PF02662">
    <property type="entry name" value="FlpD"/>
    <property type="match status" value="1"/>
</dbReference>
<keyword evidence="3" id="KW-0408">Iron</keyword>
<dbReference type="GO" id="GO:0046872">
    <property type="term" value="F:metal ion binding"/>
    <property type="evidence" value="ECO:0007669"/>
    <property type="project" value="UniProtKB-KW"/>
</dbReference>
<keyword evidence="2" id="KW-0560">Oxidoreductase</keyword>
<dbReference type="InterPro" id="IPR003813">
    <property type="entry name" value="MvhD/FlpD"/>
</dbReference>
<dbReference type="GO" id="GO:0016491">
    <property type="term" value="F:oxidoreductase activity"/>
    <property type="evidence" value="ECO:0007669"/>
    <property type="project" value="UniProtKB-KW"/>
</dbReference>
<feature type="domain" description="F420-non-reducing hydrogenase iron-sulfur subunit D" evidence="5">
    <location>
        <begin position="9"/>
        <end position="131"/>
    </location>
</feature>
<comment type="caution">
    <text evidence="6">The sequence shown here is derived from an EMBL/GenBank/DDBJ whole genome shotgun (WGS) entry which is preliminary data.</text>
</comment>
<evidence type="ECO:0000256" key="4">
    <source>
        <dbReference type="ARBA" id="ARBA00023014"/>
    </source>
</evidence>
<reference evidence="6" key="1">
    <citation type="submission" date="2022-04" db="EMBL/GenBank/DDBJ databases">
        <title>Desulfatitalea alkaliphila sp. nov., a novel anaerobic sulfate-reducing bacterium isolated from terrestrial mud volcano, Taman Peninsula, Russia.</title>
        <authorList>
            <person name="Khomyakova M.A."/>
            <person name="Merkel A.Y."/>
            <person name="Slobodkin A.I."/>
        </authorList>
    </citation>
    <scope>NUCLEOTIDE SEQUENCE</scope>
    <source>
        <strain evidence="6">M08but</strain>
    </source>
</reference>